<dbReference type="GO" id="GO:0016020">
    <property type="term" value="C:membrane"/>
    <property type="evidence" value="ECO:0007669"/>
    <property type="project" value="UniProtKB-SubCell"/>
</dbReference>
<accession>A0A840CUP7</accession>
<keyword evidence="8" id="KW-1185">Reference proteome</keyword>
<feature type="transmembrane region" description="Helical" evidence="5">
    <location>
        <begin position="236"/>
        <end position="261"/>
    </location>
</feature>
<feature type="transmembrane region" description="Helical" evidence="5">
    <location>
        <begin position="366"/>
        <end position="385"/>
    </location>
</feature>
<evidence type="ECO:0000313" key="7">
    <source>
        <dbReference type="EMBL" id="MBB4037404.1"/>
    </source>
</evidence>
<gene>
    <name evidence="7" type="ORF">GGR21_003321</name>
</gene>
<dbReference type="RefSeq" id="WP_183308242.1">
    <property type="nucleotide sequence ID" value="NZ_JACIEP010000013.1"/>
</dbReference>
<comment type="subcellular location">
    <subcellularLocation>
        <location evidence="1">Membrane</location>
        <topology evidence="1">Multi-pass membrane protein</topology>
    </subcellularLocation>
</comment>
<evidence type="ECO:0000256" key="4">
    <source>
        <dbReference type="ARBA" id="ARBA00023136"/>
    </source>
</evidence>
<sequence>MSALGIIIEREFSSRVKTKAFILTTLLTPLLFAAMMFLPALLMKVSDNDDINKVYVIDDTGMYARLFQNSKSYEFIPLTANDTTSKEKSTALLQITGDLNANPNAVTFFSEKQQPPRELTAYINNTLTEAVRNKKIDDFTANSNLDTTIVADLQQILKSKDKISVSTIRWDETGKETETLGEMASIVGMGLTFCMFFFIMMYGQMVVQSVVEEKTNRIIEVIISSVKPFDLMMGKIIGVGLVGLLQLVVWLFVGGGIMFAVQMYFGLNTEMISTMDTQQLGAIMNNNMDMGVAMKELFSVNWIQVAVCLILYFVGGYLLFSSLYAMFGSAANDSQEAQQLMMPLTIILLVSFYTGFAAARNPEGAMAFWCSLIPFTSPVVMMVRAPFEIPLWELLVSVVLLFVAAVLMVKLAAKIYRVGILMYGKKVTFAEMFKWLNYK</sequence>
<reference evidence="7 8" key="1">
    <citation type="submission" date="2020-08" db="EMBL/GenBank/DDBJ databases">
        <title>Genomic Encyclopedia of Type Strains, Phase IV (KMG-IV): sequencing the most valuable type-strain genomes for metagenomic binning, comparative biology and taxonomic classification.</title>
        <authorList>
            <person name="Goeker M."/>
        </authorList>
    </citation>
    <scope>NUCLEOTIDE SEQUENCE [LARGE SCALE GENOMIC DNA]</scope>
    <source>
        <strain evidence="7 8">DSM 104969</strain>
    </source>
</reference>
<dbReference type="PANTHER" id="PTHR43471:SF3">
    <property type="entry name" value="ABC TRANSPORTER PERMEASE PROTEIN NATB"/>
    <property type="match status" value="1"/>
</dbReference>
<keyword evidence="2 5" id="KW-0812">Transmembrane</keyword>
<evidence type="ECO:0000256" key="1">
    <source>
        <dbReference type="ARBA" id="ARBA00004141"/>
    </source>
</evidence>
<organism evidence="7 8">
    <name type="scientific">Dysgonomonas hofstadii</name>
    <dbReference type="NCBI Taxonomy" id="637886"/>
    <lineage>
        <taxon>Bacteria</taxon>
        <taxon>Pseudomonadati</taxon>
        <taxon>Bacteroidota</taxon>
        <taxon>Bacteroidia</taxon>
        <taxon>Bacteroidales</taxon>
        <taxon>Dysgonomonadaceae</taxon>
        <taxon>Dysgonomonas</taxon>
    </lineage>
</organism>
<feature type="transmembrane region" description="Helical" evidence="5">
    <location>
        <begin position="183"/>
        <end position="203"/>
    </location>
</feature>
<feature type="transmembrane region" description="Helical" evidence="5">
    <location>
        <begin position="297"/>
        <end position="320"/>
    </location>
</feature>
<feature type="domain" description="ABC-2 type transporter transmembrane" evidence="6">
    <location>
        <begin position="19"/>
        <end position="413"/>
    </location>
</feature>
<name>A0A840CUP7_9BACT</name>
<feature type="transmembrane region" description="Helical" evidence="5">
    <location>
        <begin position="20"/>
        <end position="43"/>
    </location>
</feature>
<evidence type="ECO:0000256" key="5">
    <source>
        <dbReference type="SAM" id="Phobius"/>
    </source>
</evidence>
<keyword evidence="4 5" id="KW-0472">Membrane</keyword>
<feature type="transmembrane region" description="Helical" evidence="5">
    <location>
        <begin position="340"/>
        <end position="359"/>
    </location>
</feature>
<dbReference type="Pfam" id="PF12698">
    <property type="entry name" value="ABC2_membrane_3"/>
    <property type="match status" value="1"/>
</dbReference>
<evidence type="ECO:0000256" key="2">
    <source>
        <dbReference type="ARBA" id="ARBA00022692"/>
    </source>
</evidence>
<evidence type="ECO:0000259" key="6">
    <source>
        <dbReference type="Pfam" id="PF12698"/>
    </source>
</evidence>
<comment type="caution">
    <text evidence="7">The sequence shown here is derived from an EMBL/GenBank/DDBJ whole genome shotgun (WGS) entry which is preliminary data.</text>
</comment>
<evidence type="ECO:0000313" key="8">
    <source>
        <dbReference type="Proteomes" id="UP000555103"/>
    </source>
</evidence>
<evidence type="ECO:0000256" key="3">
    <source>
        <dbReference type="ARBA" id="ARBA00022989"/>
    </source>
</evidence>
<dbReference type="GO" id="GO:0140359">
    <property type="term" value="F:ABC-type transporter activity"/>
    <property type="evidence" value="ECO:0007669"/>
    <property type="project" value="InterPro"/>
</dbReference>
<dbReference type="Gene3D" id="3.40.190.10">
    <property type="entry name" value="Periplasmic binding protein-like II"/>
    <property type="match status" value="1"/>
</dbReference>
<dbReference type="Proteomes" id="UP000555103">
    <property type="component" value="Unassembled WGS sequence"/>
</dbReference>
<dbReference type="PANTHER" id="PTHR43471">
    <property type="entry name" value="ABC TRANSPORTER PERMEASE"/>
    <property type="match status" value="1"/>
</dbReference>
<protein>
    <submittedName>
        <fullName evidence="7">ABC-2 type transport system permease protein</fullName>
    </submittedName>
</protein>
<dbReference type="SUPFAM" id="SSF53850">
    <property type="entry name" value="Periplasmic binding protein-like II"/>
    <property type="match status" value="1"/>
</dbReference>
<dbReference type="EMBL" id="JACIEP010000013">
    <property type="protein sequence ID" value="MBB4037404.1"/>
    <property type="molecule type" value="Genomic_DNA"/>
</dbReference>
<proteinExistence type="predicted"/>
<feature type="transmembrane region" description="Helical" evidence="5">
    <location>
        <begin position="391"/>
        <end position="413"/>
    </location>
</feature>
<dbReference type="AlphaFoldDB" id="A0A840CUP7"/>
<dbReference type="InterPro" id="IPR013525">
    <property type="entry name" value="ABC2_TM"/>
</dbReference>
<keyword evidence="3 5" id="KW-1133">Transmembrane helix</keyword>